<evidence type="ECO:0000313" key="12">
    <source>
        <dbReference type="Proteomes" id="UP000295367"/>
    </source>
</evidence>
<feature type="region of interest" description="Disordered" evidence="9">
    <location>
        <begin position="1"/>
        <end position="39"/>
    </location>
</feature>
<name>A0A4R3YDZ3_9PROT</name>
<dbReference type="RefSeq" id="WP_165922897.1">
    <property type="nucleotide sequence ID" value="NZ_BHVT01000073.1"/>
</dbReference>
<dbReference type="GO" id="GO:0044781">
    <property type="term" value="P:bacterial-type flagellum organization"/>
    <property type="evidence" value="ECO:0007669"/>
    <property type="project" value="UniProtKB-KW"/>
</dbReference>
<dbReference type="AlphaFoldDB" id="A0A4R3YDZ3"/>
<comment type="function">
    <text evidence="7">Responsible for the coupling of flagellin expression to flagellar assembly by preventing expression of the flagellin genes when a component of the middle class of proteins is defective. It negatively regulates flagellar genes by inhibiting the activity of FliA by directly binding to FliA.</text>
</comment>
<evidence type="ECO:0000256" key="4">
    <source>
        <dbReference type="ARBA" id="ARBA00022795"/>
    </source>
</evidence>
<feature type="domain" description="Anti-sigma-28 factor FlgM C-terminal" evidence="10">
    <location>
        <begin position="38"/>
        <end position="92"/>
    </location>
</feature>
<dbReference type="NCBIfam" id="TIGR03824">
    <property type="entry name" value="FlgM_jcvi"/>
    <property type="match status" value="1"/>
</dbReference>
<organism evidence="11 12">
    <name type="scientific">Sulfurirhabdus autotrophica</name>
    <dbReference type="NCBI Taxonomy" id="1706046"/>
    <lineage>
        <taxon>Bacteria</taxon>
        <taxon>Pseudomonadati</taxon>
        <taxon>Pseudomonadota</taxon>
        <taxon>Betaproteobacteria</taxon>
        <taxon>Nitrosomonadales</taxon>
        <taxon>Sulfuricellaceae</taxon>
        <taxon>Sulfurirhabdus</taxon>
    </lineage>
</organism>
<dbReference type="InterPro" id="IPR031316">
    <property type="entry name" value="FlgM_C"/>
</dbReference>
<dbReference type="Proteomes" id="UP000295367">
    <property type="component" value="Unassembled WGS sequence"/>
</dbReference>
<keyword evidence="4" id="KW-1005">Bacterial flagellum biogenesis</keyword>
<dbReference type="GO" id="GO:0045892">
    <property type="term" value="P:negative regulation of DNA-templated transcription"/>
    <property type="evidence" value="ECO:0007669"/>
    <property type="project" value="InterPro"/>
</dbReference>
<dbReference type="SUPFAM" id="SSF101498">
    <property type="entry name" value="Anti-sigma factor FlgM"/>
    <property type="match status" value="1"/>
</dbReference>
<evidence type="ECO:0000259" key="10">
    <source>
        <dbReference type="Pfam" id="PF04316"/>
    </source>
</evidence>
<comment type="caution">
    <text evidence="11">The sequence shown here is derived from an EMBL/GenBank/DDBJ whole genome shotgun (WGS) entry which is preliminary data.</text>
</comment>
<protein>
    <recommendedName>
        <fullName evidence="2">Negative regulator of flagellin synthesis</fullName>
    </recommendedName>
    <alternativeName>
        <fullName evidence="8">Anti-sigma-28 factor</fullName>
    </alternativeName>
</protein>
<dbReference type="InterPro" id="IPR007412">
    <property type="entry name" value="FlgM"/>
</dbReference>
<keyword evidence="3" id="KW-0678">Repressor</keyword>
<evidence type="ECO:0000313" key="11">
    <source>
        <dbReference type="EMBL" id="TCV90735.1"/>
    </source>
</evidence>
<feature type="compositionally biased region" description="Polar residues" evidence="9">
    <location>
        <begin position="1"/>
        <end position="11"/>
    </location>
</feature>
<evidence type="ECO:0000256" key="3">
    <source>
        <dbReference type="ARBA" id="ARBA00022491"/>
    </source>
</evidence>
<evidence type="ECO:0000256" key="1">
    <source>
        <dbReference type="ARBA" id="ARBA00005322"/>
    </source>
</evidence>
<keyword evidence="6" id="KW-0804">Transcription</keyword>
<keyword evidence="5" id="KW-0805">Transcription regulation</keyword>
<dbReference type="InterPro" id="IPR035890">
    <property type="entry name" value="Anti-sigma-28_factor_FlgM_sf"/>
</dbReference>
<keyword evidence="12" id="KW-1185">Reference proteome</keyword>
<evidence type="ECO:0000256" key="5">
    <source>
        <dbReference type="ARBA" id="ARBA00023015"/>
    </source>
</evidence>
<reference evidence="11 12" key="1">
    <citation type="submission" date="2019-03" db="EMBL/GenBank/DDBJ databases">
        <title>Genomic Encyclopedia of Type Strains, Phase IV (KMG-IV): sequencing the most valuable type-strain genomes for metagenomic binning, comparative biology and taxonomic classification.</title>
        <authorList>
            <person name="Goeker M."/>
        </authorList>
    </citation>
    <scope>NUCLEOTIDE SEQUENCE [LARGE SCALE GENOMIC DNA]</scope>
    <source>
        <strain evidence="11 12">DSM 100309</strain>
    </source>
</reference>
<dbReference type="Pfam" id="PF04316">
    <property type="entry name" value="FlgM"/>
    <property type="match status" value="1"/>
</dbReference>
<sequence>MKIDHTVTTASGLKINESKGQQNRVSSTPAPSSKPAADSVSITSLSSQLQALESSLSAVSVVDTARVNAIKQAITEGRFKINPEVVADKLLNSVKDLVFNQKV</sequence>
<evidence type="ECO:0000256" key="2">
    <source>
        <dbReference type="ARBA" id="ARBA00017823"/>
    </source>
</evidence>
<comment type="similarity">
    <text evidence="1">Belongs to the FlgM family.</text>
</comment>
<proteinExistence type="inferred from homology"/>
<evidence type="ECO:0000256" key="9">
    <source>
        <dbReference type="SAM" id="MobiDB-lite"/>
    </source>
</evidence>
<accession>A0A4R3YDZ3</accession>
<evidence type="ECO:0000256" key="6">
    <source>
        <dbReference type="ARBA" id="ARBA00023163"/>
    </source>
</evidence>
<feature type="compositionally biased region" description="Low complexity" evidence="9">
    <location>
        <begin position="26"/>
        <end position="39"/>
    </location>
</feature>
<evidence type="ECO:0000256" key="8">
    <source>
        <dbReference type="ARBA" id="ARBA00030117"/>
    </source>
</evidence>
<gene>
    <name evidence="11" type="ORF">EDC63_101709</name>
</gene>
<evidence type="ECO:0000256" key="7">
    <source>
        <dbReference type="ARBA" id="ARBA00024739"/>
    </source>
</evidence>
<dbReference type="EMBL" id="SMCO01000001">
    <property type="protein sequence ID" value="TCV90735.1"/>
    <property type="molecule type" value="Genomic_DNA"/>
</dbReference>